<sequence>MAEANDATFEWRPFLARWSEEWADSCDPDDPLRDEEEAARQARWLGFAPASGSQIAALEQRLGRRLPPSYRAFLEVSDGWRNAGGFVDLLAGTGKARWYEDESGFGETYRSVLGEHSSHEEITAAGMWSRALQLDVESDATYVLMDPQDITGDGEWAVYCHKAWSHSPPQRYVSFRAFMKDMYREFHSLRAKESGEAEFVNDTTRALDAVVEEAWHEALSGEYERAGRMLEEPAAYGRPRAQALLGQLRLLLGEIYFHNMGPGLSAEVRTQEYPPAQADDRYHGAYPLHVGRLRHQDAPFHYTAPGPFGAAVEQARDLVRWGDAEAAWHTLLAALPRWQPLDPTHLAPFGLLRDSLLGALLTPEQSRELLAVPRGPKALAGTGSGPGPVAKGLDPGGLAWLADQEQGTILSAGYRFVLVEGTDPAGLPARLGADGDTGLHELMTGWDARRLLHSNDESSIYGDKPVVSVGRAGPGWSFAFDDQPPAFDRERFVSPAVAASHGTRAVVVWSTPAGQDRPSSVVFHLSVAENGEEKYAFTVHGAEIRRSGDIPPALDPDLFYGPVNGATPQAADEAGRASERRALEAIAAEFDVSLPRFVLTRADCLLHRFKTRSWRRPPRPGESFTVWRSGAPAGPCAQH</sequence>
<dbReference type="RefSeq" id="WP_190021128.1">
    <property type="nucleotide sequence ID" value="NZ_BMUT01000003.1"/>
</dbReference>
<proteinExistence type="predicted"/>
<comment type="caution">
    <text evidence="3">The sequence shown here is derived from an EMBL/GenBank/DDBJ whole genome shotgun (WGS) entry which is preliminary data.</text>
</comment>
<reference evidence="4" key="1">
    <citation type="journal article" date="2019" name="Int. J. Syst. Evol. Microbiol.">
        <title>The Global Catalogue of Microorganisms (GCM) 10K type strain sequencing project: providing services to taxonomists for standard genome sequencing and annotation.</title>
        <authorList>
            <consortium name="The Broad Institute Genomics Platform"/>
            <consortium name="The Broad Institute Genome Sequencing Center for Infectious Disease"/>
            <person name="Wu L."/>
            <person name="Ma J."/>
        </authorList>
    </citation>
    <scope>NUCLEOTIDE SEQUENCE [LARGE SCALE GENOMIC DNA]</scope>
    <source>
        <strain evidence="4">JCM 4586</strain>
    </source>
</reference>
<dbReference type="EMBL" id="BMUT01000003">
    <property type="protein sequence ID" value="GGX73347.1"/>
    <property type="molecule type" value="Genomic_DNA"/>
</dbReference>
<gene>
    <name evidence="3" type="ORF">GCM10010324_18240</name>
</gene>
<dbReference type="Pfam" id="PF09346">
    <property type="entry name" value="SMI1_KNR4"/>
    <property type="match status" value="1"/>
</dbReference>
<dbReference type="InterPro" id="IPR018958">
    <property type="entry name" value="Knr4/Smi1-like_dom"/>
</dbReference>
<evidence type="ECO:0000313" key="3">
    <source>
        <dbReference type="EMBL" id="GGX73347.1"/>
    </source>
</evidence>
<accession>A0ABQ2Y8M0</accession>
<feature type="domain" description="Knr4/Smi1-like" evidence="2">
    <location>
        <begin position="49"/>
        <end position="181"/>
    </location>
</feature>
<keyword evidence="4" id="KW-1185">Reference proteome</keyword>
<protein>
    <submittedName>
        <fullName evidence="3">Cell wall assembly protein</fullName>
    </submittedName>
</protein>
<dbReference type="Gene3D" id="3.40.1580.10">
    <property type="entry name" value="SMI1/KNR4-like"/>
    <property type="match status" value="1"/>
</dbReference>
<name>A0ABQ2Y8M0_9ACTN</name>
<evidence type="ECO:0000259" key="2">
    <source>
        <dbReference type="SMART" id="SM00860"/>
    </source>
</evidence>
<organism evidence="3 4">
    <name type="scientific">Streptomyces hiroshimensis</name>
    <dbReference type="NCBI Taxonomy" id="66424"/>
    <lineage>
        <taxon>Bacteria</taxon>
        <taxon>Bacillati</taxon>
        <taxon>Actinomycetota</taxon>
        <taxon>Actinomycetes</taxon>
        <taxon>Kitasatosporales</taxon>
        <taxon>Streptomycetaceae</taxon>
        <taxon>Streptomyces</taxon>
    </lineage>
</organism>
<feature type="region of interest" description="Disordered" evidence="1">
    <location>
        <begin position="616"/>
        <end position="639"/>
    </location>
</feature>
<dbReference type="Proteomes" id="UP000659223">
    <property type="component" value="Unassembled WGS sequence"/>
</dbReference>
<dbReference type="SMART" id="SM00860">
    <property type="entry name" value="SMI1_KNR4"/>
    <property type="match status" value="1"/>
</dbReference>
<dbReference type="SUPFAM" id="SSF160631">
    <property type="entry name" value="SMI1/KNR4-like"/>
    <property type="match status" value="1"/>
</dbReference>
<dbReference type="InterPro" id="IPR037883">
    <property type="entry name" value="Knr4/Smi1-like_sf"/>
</dbReference>
<evidence type="ECO:0000313" key="4">
    <source>
        <dbReference type="Proteomes" id="UP000659223"/>
    </source>
</evidence>
<evidence type="ECO:0000256" key="1">
    <source>
        <dbReference type="SAM" id="MobiDB-lite"/>
    </source>
</evidence>